<gene>
    <name evidence="1" type="ORF">AAEO59_11305</name>
</gene>
<dbReference type="EMBL" id="JBBYHU010000023">
    <property type="protein sequence ID" value="MEL1241636.1"/>
    <property type="molecule type" value="Genomic_DNA"/>
</dbReference>
<accession>A0ABU9HNB6</accession>
<proteinExistence type="predicted"/>
<dbReference type="RefSeq" id="WP_341700850.1">
    <property type="nucleotide sequence ID" value="NZ_JBBYHU010000023.1"/>
</dbReference>
<evidence type="ECO:0000313" key="1">
    <source>
        <dbReference type="EMBL" id="MEL1241636.1"/>
    </source>
</evidence>
<name>A0ABU9HNB6_9FLAO</name>
<comment type="caution">
    <text evidence="1">The sequence shown here is derived from an EMBL/GenBank/DDBJ whole genome shotgun (WGS) entry which is preliminary data.</text>
</comment>
<evidence type="ECO:0000313" key="2">
    <source>
        <dbReference type="Proteomes" id="UP001398556"/>
    </source>
</evidence>
<dbReference type="Proteomes" id="UP001398556">
    <property type="component" value="Unassembled WGS sequence"/>
</dbReference>
<organism evidence="1 2">
    <name type="scientific">Flavobacterium flavipallidum</name>
    <dbReference type="NCBI Taxonomy" id="3139140"/>
    <lineage>
        <taxon>Bacteria</taxon>
        <taxon>Pseudomonadati</taxon>
        <taxon>Bacteroidota</taxon>
        <taxon>Flavobacteriia</taxon>
        <taxon>Flavobacteriales</taxon>
        <taxon>Flavobacteriaceae</taxon>
        <taxon>Flavobacterium</taxon>
    </lineage>
</organism>
<protein>
    <recommendedName>
        <fullName evidence="3">Lipocalin-like domain-containing protein</fullName>
    </recommendedName>
</protein>
<reference evidence="1 2" key="1">
    <citation type="submission" date="2024-04" db="EMBL/GenBank/DDBJ databases">
        <title>Flavobacterium sp. DGU99 16S ribosomal RNA gene Genome sequencing and assembly.</title>
        <authorList>
            <person name="Park S."/>
        </authorList>
    </citation>
    <scope>NUCLEOTIDE SEQUENCE [LARGE SCALE GENOMIC DNA]</scope>
    <source>
        <strain evidence="1 2">DGU99</strain>
    </source>
</reference>
<keyword evidence="2" id="KW-1185">Reference proteome</keyword>
<sequence>MSIRGLFYLIVSIFFFSFCSLKSDDEIVSERDIVGTWNWQESRGGFSGNEIVTPESTGVTIKLVFGGNEKVTVYTDNVETGTYVYTIKKGKSIFDHKEHYLLTFNEMTYVILYLDHEELCIQDNFTDGYVLIYTK</sequence>
<evidence type="ECO:0008006" key="3">
    <source>
        <dbReference type="Google" id="ProtNLM"/>
    </source>
</evidence>